<sequence>MSEQEPKVSSEPTPAPDSTTDKGAELTPLRAHYLKKALLDLQFNHELGVLISPSPSKSISILSYLGPPFTALPKDIKPADVKDLPFLRFIFNQFILTFPFLASAPKDFFPSKLQPFIDSVIARNLTSSISLGPQDNENDEEIATREKMLVKIEKHMGLLLGSALKLTEKEEVVRLTQKDLDRLQAIAEKRSRNRRPLDVFDVNVVCVRVVTTKGRLRNRHHEEFIVRTRRSGEPDVFVSRRYGDFRTLAEELRKAHPTEEVKAPPQKDKSATAASSTLASIRSSGSSASLPEPGLTRTATMSSIASATPLQREKNRLTLRGYLNGLLSSAVLASSPVLKSFLLSEPTTLTPEEETDAKRRVDLDQMREEGRKKFALEIGNRVDKLRQNVMGVKGDIMGPDGLTRIFATVKKTENVSELPQEYKAVIEWGRISLASAIFQQLVASDSASETFANLKRLHGLMPYFMLKGILKISNPIAMIRGVLDLFLAQPFGGKSLLQRMFTGQLSEEISLLQEDIEAVHEKIDDPVICEKVRRFVESPKEFQEIFQADAVSEKKHLLSIILRSPETPTLNRAQLQRVFRASRAHAEYLRHRESLFDSDDDEGPENDEAWLYEDLTVLIKLYTRLRDRQQLIALIFEGTTSDLLKDIITIFYAPLAQVYKAASIGDSLNDAQNFMNDLIRTVEQVEELGQENPHRTVQVFIDLVQRHEQAFYTFVHKVHSKGEGLFDNLIKWMQFFFTIMRDGLGDPVNLEYVLPHTGQARLDVLKEVDDFALYHYKLKLAYESKVRRRFGEGKEETAEDEEATQAVFDRVLGDVTFGELMKGDVDDITAQETSSEEESSEEETTEESEEEQPPPPRAQRTPSQSHQKSASQTSIRRSISERQPQSPTPPQTPSRSFFSRPSNGAGSPRQSMDRPPPSPAGSSRVRSSSQTPARRASEKPQKRSRRKRETQNSIRPPQQKALPELLPLFVELVQPLLKPRAI</sequence>
<dbReference type="OrthoDB" id="2117459at2759"/>
<dbReference type="PANTHER" id="PTHR47185">
    <property type="entry name" value="PX DOMAIN-CONTAINING PROTEIN YPR097W"/>
    <property type="match status" value="1"/>
</dbReference>
<feature type="region of interest" description="Disordered" evidence="1">
    <location>
        <begin position="1"/>
        <end position="23"/>
    </location>
</feature>
<dbReference type="CDD" id="cd06869">
    <property type="entry name" value="PX_UP2_fungi"/>
    <property type="match status" value="1"/>
</dbReference>
<dbReference type="PANTHER" id="PTHR47185:SF1">
    <property type="entry name" value="PX DOMAIN-CONTAINING PROTEIN YPR097W"/>
    <property type="match status" value="1"/>
</dbReference>
<organism evidence="3 4">
    <name type="scientific">Botryobasidium botryosum (strain FD-172 SS1)</name>
    <dbReference type="NCBI Taxonomy" id="930990"/>
    <lineage>
        <taxon>Eukaryota</taxon>
        <taxon>Fungi</taxon>
        <taxon>Dikarya</taxon>
        <taxon>Basidiomycota</taxon>
        <taxon>Agaricomycotina</taxon>
        <taxon>Agaricomycetes</taxon>
        <taxon>Cantharellales</taxon>
        <taxon>Botryobasidiaceae</taxon>
        <taxon>Botryobasidium</taxon>
    </lineage>
</organism>
<gene>
    <name evidence="3" type="ORF">BOTBODRAFT_26762</name>
</gene>
<dbReference type="Gene3D" id="3.30.1520.10">
    <property type="entry name" value="Phox-like domain"/>
    <property type="match status" value="1"/>
</dbReference>
<evidence type="ECO:0000256" key="1">
    <source>
        <dbReference type="SAM" id="MobiDB-lite"/>
    </source>
</evidence>
<dbReference type="InterPro" id="IPR047168">
    <property type="entry name" value="LEC1-like"/>
</dbReference>
<dbReference type="Pfam" id="PF12825">
    <property type="entry name" value="DUF3818"/>
    <property type="match status" value="1"/>
</dbReference>
<dbReference type="PROSITE" id="PS50195">
    <property type="entry name" value="PX"/>
    <property type="match status" value="1"/>
</dbReference>
<feature type="compositionally biased region" description="Low complexity" evidence="1">
    <location>
        <begin position="893"/>
        <end position="902"/>
    </location>
</feature>
<feature type="region of interest" description="Disordered" evidence="1">
    <location>
        <begin position="253"/>
        <end position="307"/>
    </location>
</feature>
<feature type="compositionally biased region" description="Low complexity" evidence="1">
    <location>
        <begin position="920"/>
        <end position="929"/>
    </location>
</feature>
<keyword evidence="4" id="KW-1185">Reference proteome</keyword>
<dbReference type="InterPro" id="IPR024554">
    <property type="entry name" value="LEC1-like_C"/>
</dbReference>
<reference evidence="4" key="1">
    <citation type="journal article" date="2014" name="Proc. Natl. Acad. Sci. U.S.A.">
        <title>Extensive sampling of basidiomycete genomes demonstrates inadequacy of the white-rot/brown-rot paradigm for wood decay fungi.</title>
        <authorList>
            <person name="Riley R."/>
            <person name="Salamov A.A."/>
            <person name="Brown D.W."/>
            <person name="Nagy L.G."/>
            <person name="Floudas D."/>
            <person name="Held B.W."/>
            <person name="Levasseur A."/>
            <person name="Lombard V."/>
            <person name="Morin E."/>
            <person name="Otillar R."/>
            <person name="Lindquist E.A."/>
            <person name="Sun H."/>
            <person name="LaButti K.M."/>
            <person name="Schmutz J."/>
            <person name="Jabbour D."/>
            <person name="Luo H."/>
            <person name="Baker S.E."/>
            <person name="Pisabarro A.G."/>
            <person name="Walton J.D."/>
            <person name="Blanchette R.A."/>
            <person name="Henrissat B."/>
            <person name="Martin F."/>
            <person name="Cullen D."/>
            <person name="Hibbett D.S."/>
            <person name="Grigoriev I.V."/>
        </authorList>
    </citation>
    <scope>NUCLEOTIDE SEQUENCE [LARGE SCALE GENOMIC DNA]</scope>
    <source>
        <strain evidence="4">FD-172 SS1</strain>
    </source>
</reference>
<dbReference type="InterPro" id="IPR036871">
    <property type="entry name" value="PX_dom_sf"/>
</dbReference>
<evidence type="ECO:0000259" key="2">
    <source>
        <dbReference type="PROSITE" id="PS50195"/>
    </source>
</evidence>
<dbReference type="SUPFAM" id="SSF64268">
    <property type="entry name" value="PX domain"/>
    <property type="match status" value="1"/>
</dbReference>
<protein>
    <recommendedName>
        <fullName evidence="2">PX domain-containing protein</fullName>
    </recommendedName>
</protein>
<feature type="compositionally biased region" description="Basic and acidic residues" evidence="1">
    <location>
        <begin position="253"/>
        <end position="270"/>
    </location>
</feature>
<dbReference type="HOGENOM" id="CLU_007739_0_0_1"/>
<dbReference type="InterPro" id="IPR024555">
    <property type="entry name" value="PX-associated"/>
</dbReference>
<accession>A0A067N1C3</accession>
<feature type="compositionally biased region" description="Polar residues" evidence="1">
    <location>
        <begin position="866"/>
        <end position="877"/>
    </location>
</feature>
<dbReference type="FunCoup" id="A0A067N1C3">
    <property type="interactions" value="17"/>
</dbReference>
<dbReference type="Pfam" id="PF12828">
    <property type="entry name" value="PXB"/>
    <property type="match status" value="1"/>
</dbReference>
<feature type="domain" description="PX" evidence="2">
    <location>
        <begin position="202"/>
        <end position="349"/>
    </location>
</feature>
<dbReference type="InterPro" id="IPR001683">
    <property type="entry name" value="PX_dom"/>
</dbReference>
<dbReference type="EMBL" id="KL198017">
    <property type="protein sequence ID" value="KDQ20745.1"/>
    <property type="molecule type" value="Genomic_DNA"/>
</dbReference>
<feature type="region of interest" description="Disordered" evidence="1">
    <location>
        <begin position="822"/>
        <end position="962"/>
    </location>
</feature>
<proteinExistence type="predicted"/>
<feature type="compositionally biased region" description="Polar residues" evidence="1">
    <location>
        <begin position="297"/>
        <end position="307"/>
    </location>
</feature>
<dbReference type="STRING" id="930990.A0A067N1C3"/>
<name>A0A067N1C3_BOTB1</name>
<feature type="compositionally biased region" description="Low complexity" evidence="1">
    <location>
        <begin position="271"/>
        <end position="289"/>
    </location>
</feature>
<dbReference type="Pfam" id="PF00787">
    <property type="entry name" value="PX"/>
    <property type="match status" value="1"/>
</dbReference>
<feature type="compositionally biased region" description="Acidic residues" evidence="1">
    <location>
        <begin position="826"/>
        <end position="852"/>
    </location>
</feature>
<dbReference type="Proteomes" id="UP000027195">
    <property type="component" value="Unassembled WGS sequence"/>
</dbReference>
<dbReference type="InParanoid" id="A0A067N1C3"/>
<evidence type="ECO:0000313" key="4">
    <source>
        <dbReference type="Proteomes" id="UP000027195"/>
    </source>
</evidence>
<dbReference type="AlphaFoldDB" id="A0A067N1C3"/>
<dbReference type="GO" id="GO:0035091">
    <property type="term" value="F:phosphatidylinositol binding"/>
    <property type="evidence" value="ECO:0007669"/>
    <property type="project" value="InterPro"/>
</dbReference>
<evidence type="ECO:0000313" key="3">
    <source>
        <dbReference type="EMBL" id="KDQ20745.1"/>
    </source>
</evidence>